<proteinExistence type="predicted"/>
<dbReference type="RefSeq" id="XP_008100717.1">
    <property type="nucleotide sequence ID" value="XM_008102526.1"/>
</dbReference>
<gene>
    <name evidence="2" type="ORF">GLRG_11845</name>
</gene>
<dbReference type="Gene3D" id="3.40.50.150">
    <property type="entry name" value="Vaccinia Virus protein VP39"/>
    <property type="match status" value="1"/>
</dbReference>
<dbReference type="GeneID" id="24417208"/>
<dbReference type="EMBL" id="GG697472">
    <property type="protein sequence ID" value="EFQ36697.1"/>
    <property type="molecule type" value="Genomic_DNA"/>
</dbReference>
<evidence type="ECO:0000313" key="2">
    <source>
        <dbReference type="EMBL" id="EFQ36697.1"/>
    </source>
</evidence>
<dbReference type="VEuPathDB" id="FungiDB:GLRG_11845"/>
<dbReference type="SUPFAM" id="SSF53335">
    <property type="entry name" value="S-adenosyl-L-methionine-dependent methyltransferases"/>
    <property type="match status" value="1"/>
</dbReference>
<organism evidence="3">
    <name type="scientific">Colletotrichum graminicola (strain M1.001 / M2 / FGSC 10212)</name>
    <name type="common">Maize anthracnose fungus</name>
    <name type="synonym">Glomerella graminicola</name>
    <dbReference type="NCBI Taxonomy" id="645133"/>
    <lineage>
        <taxon>Eukaryota</taxon>
        <taxon>Fungi</taxon>
        <taxon>Dikarya</taxon>
        <taxon>Ascomycota</taxon>
        <taxon>Pezizomycotina</taxon>
        <taxon>Sordariomycetes</taxon>
        <taxon>Hypocreomycetidae</taxon>
        <taxon>Glomerellales</taxon>
        <taxon>Glomerellaceae</taxon>
        <taxon>Colletotrichum</taxon>
        <taxon>Colletotrichum graminicola species complex</taxon>
    </lineage>
</organism>
<dbReference type="OrthoDB" id="10061782at2759"/>
<keyword evidence="2" id="KW-0808">Transferase</keyword>
<dbReference type="HOGENOM" id="CLU_046029_0_0_1"/>
<dbReference type="InterPro" id="IPR029063">
    <property type="entry name" value="SAM-dependent_MTases_sf"/>
</dbReference>
<evidence type="ECO:0000259" key="1">
    <source>
        <dbReference type="Pfam" id="PF08242"/>
    </source>
</evidence>
<protein>
    <submittedName>
        <fullName evidence="2">Methyltransferase domain-containing protein</fullName>
    </submittedName>
</protein>
<dbReference type="GO" id="GO:0032259">
    <property type="term" value="P:methylation"/>
    <property type="evidence" value="ECO:0007669"/>
    <property type="project" value="UniProtKB-KW"/>
</dbReference>
<accession>E3R0Q9</accession>
<dbReference type="Proteomes" id="UP000008782">
    <property type="component" value="Unassembled WGS sequence"/>
</dbReference>
<feature type="domain" description="Methyltransferase type 12" evidence="1">
    <location>
        <begin position="54"/>
        <end position="172"/>
    </location>
</feature>
<dbReference type="Pfam" id="PF08242">
    <property type="entry name" value="Methyltransf_12"/>
    <property type="match status" value="1"/>
</dbReference>
<dbReference type="AlphaFoldDB" id="E3R0Q9"/>
<dbReference type="eggNOG" id="ENOG502SJSY">
    <property type="taxonomic scope" value="Eukaryota"/>
</dbReference>
<keyword evidence="3" id="KW-1185">Reference proteome</keyword>
<dbReference type="CDD" id="cd02440">
    <property type="entry name" value="AdoMet_MTases"/>
    <property type="match status" value="1"/>
</dbReference>
<name>E3R0Q9_COLGM</name>
<dbReference type="GO" id="GO:0008168">
    <property type="term" value="F:methyltransferase activity"/>
    <property type="evidence" value="ECO:0007669"/>
    <property type="project" value="UniProtKB-KW"/>
</dbReference>
<reference evidence="3" key="1">
    <citation type="journal article" date="2012" name="Nat. Genet.">
        <title>Lifestyle transitions in plant pathogenic Colletotrichum fungi deciphered by genome and transcriptome analyses.</title>
        <authorList>
            <person name="O'Connell R.J."/>
            <person name="Thon M.R."/>
            <person name="Hacquard S."/>
            <person name="Amyotte S.G."/>
            <person name="Kleemann J."/>
            <person name="Torres M.F."/>
            <person name="Damm U."/>
            <person name="Buiate E.A."/>
            <person name="Epstein L."/>
            <person name="Alkan N."/>
            <person name="Altmueller J."/>
            <person name="Alvarado-Balderrama L."/>
            <person name="Bauser C.A."/>
            <person name="Becker C."/>
            <person name="Birren B.W."/>
            <person name="Chen Z."/>
            <person name="Choi J."/>
            <person name="Crouch J.A."/>
            <person name="Duvick J.P."/>
            <person name="Farman M.A."/>
            <person name="Gan P."/>
            <person name="Heiman D."/>
            <person name="Henrissat B."/>
            <person name="Howard R.J."/>
            <person name="Kabbage M."/>
            <person name="Koch C."/>
            <person name="Kracher B."/>
            <person name="Kubo Y."/>
            <person name="Law A.D."/>
            <person name="Lebrun M.-H."/>
            <person name="Lee Y.-H."/>
            <person name="Miyara I."/>
            <person name="Moore N."/>
            <person name="Neumann U."/>
            <person name="Nordstroem K."/>
            <person name="Panaccione D.G."/>
            <person name="Panstruga R."/>
            <person name="Place M."/>
            <person name="Proctor R.H."/>
            <person name="Prusky D."/>
            <person name="Rech G."/>
            <person name="Reinhardt R."/>
            <person name="Rollins J.A."/>
            <person name="Rounsley S."/>
            <person name="Schardl C.L."/>
            <person name="Schwartz D.C."/>
            <person name="Shenoy N."/>
            <person name="Shirasu K."/>
            <person name="Sikhakolli U.R."/>
            <person name="Stueber K."/>
            <person name="Sukno S.A."/>
            <person name="Sweigard J.A."/>
            <person name="Takano Y."/>
            <person name="Takahara H."/>
            <person name="Trail F."/>
            <person name="van der Does H.C."/>
            <person name="Voll L.M."/>
            <person name="Will I."/>
            <person name="Young S."/>
            <person name="Zeng Q."/>
            <person name="Zhang J."/>
            <person name="Zhou S."/>
            <person name="Dickman M.B."/>
            <person name="Schulze-Lefert P."/>
            <person name="Ver Loren van Themaat E."/>
            <person name="Ma L.-J."/>
            <person name="Vaillancourt L.J."/>
        </authorList>
    </citation>
    <scope>NUCLEOTIDE SEQUENCE [LARGE SCALE GENOMIC DNA]</scope>
    <source>
        <strain evidence="3">M1.001 / M2 / FGSC 10212</strain>
    </source>
</reference>
<sequence length="240" mass="26295">MPFILRFLYDGLVIRLYCKYAWGCSKEDLSEFYNACVASANKTAILGQHTPSFLDIGVGTGYFLEHAPFSAGSHVTLADLNTDCLLTASRRVIGTHPTLSVRTLVVDVLESDERSSLALTSARLAPPHAVEPKPGFDLISCLCLIHCLPGPTRSKTEAIISLGKHLRPEGVIVGATVLGKGVRHNWLGAFLLLWHNILGIFSNRHDDIENIVKSLEAAFDSVEWSVVGRMLLFEASNPKR</sequence>
<evidence type="ECO:0000313" key="3">
    <source>
        <dbReference type="Proteomes" id="UP000008782"/>
    </source>
</evidence>
<dbReference type="InterPro" id="IPR013217">
    <property type="entry name" value="Methyltransf_12"/>
</dbReference>
<keyword evidence="2" id="KW-0489">Methyltransferase</keyword>